<dbReference type="EC" id="2.6.1.-" evidence="6"/>
<comment type="similarity">
    <text evidence="2 6">Belongs to the class-I pyridoxal-phosphate-dependent aminotransferase family.</text>
</comment>
<dbReference type="InterPro" id="IPR015424">
    <property type="entry name" value="PyrdxlP-dep_Trfase"/>
</dbReference>
<dbReference type="Proteomes" id="UP000294726">
    <property type="component" value="Chromosome"/>
</dbReference>
<feature type="domain" description="Aminotransferase class I/classII large" evidence="7">
    <location>
        <begin position="32"/>
        <end position="381"/>
    </location>
</feature>
<evidence type="ECO:0000256" key="2">
    <source>
        <dbReference type="ARBA" id="ARBA00007441"/>
    </source>
</evidence>
<gene>
    <name evidence="8" type="ORF">ATX59_04250</name>
    <name evidence="9" type="ORF">OENI_0863</name>
</gene>
<dbReference type="EMBL" id="LR031358">
    <property type="protein sequence ID" value="VDB97994.1"/>
    <property type="molecule type" value="Genomic_DNA"/>
</dbReference>
<keyword evidence="5" id="KW-0663">Pyridoxal phosphate</keyword>
<dbReference type="Pfam" id="PF00155">
    <property type="entry name" value="Aminotran_1_2"/>
    <property type="match status" value="1"/>
</dbReference>
<proteinExistence type="inferred from homology"/>
<dbReference type="InterPro" id="IPR004838">
    <property type="entry name" value="NHTrfase_class1_PyrdxlP-BS"/>
</dbReference>
<dbReference type="AlphaFoldDB" id="A0A6N4A2I8"/>
<evidence type="ECO:0000256" key="6">
    <source>
        <dbReference type="RuleBase" id="RU000481"/>
    </source>
</evidence>
<sequence>MSNFILPLNKTVDNLRRDPILDFQAKIRNIDDLIQLTFGEPGFAVDDRIKAVAKVSIDHDRSHYANSQGEINLRRAAVSYFNRHFQLNLKGVNDVLVTQGVSEAINVVFMTILERGDGVIIPEPSYSPYSTSLALAGGVKVPLDTCEHNFKITPELIEKTIDNAKIPVKAILINYPANPTGVTYSKEELLAIADTLKKHKIWVISDEIYAALTYSGEHTSLYKLIPEQSILLTGLSKSHAMTGYRIGFIFASSELIEKMLTVHEALAFAVSTLSQDAAFAALTVGEDVPEYALKAYRKRRDRLLKKLTELGFESVNPQGAFYVFTKIPKSFGNNGYKFAVDLANKAKVAVLPGEAFSKNAKNYIRISYASSDSDLDEALRRMTNYIEKGTKYE</sequence>
<dbReference type="PANTHER" id="PTHR46383:SF4">
    <property type="entry name" value="AMINOTRANSFERASE"/>
    <property type="match status" value="1"/>
</dbReference>
<evidence type="ECO:0000256" key="4">
    <source>
        <dbReference type="ARBA" id="ARBA00022679"/>
    </source>
</evidence>
<evidence type="ECO:0000313" key="9">
    <source>
        <dbReference type="EMBL" id="VDB97994.1"/>
    </source>
</evidence>
<dbReference type="EMBL" id="MLOK01000036">
    <property type="protein sequence ID" value="OIM21392.1"/>
    <property type="molecule type" value="Genomic_DNA"/>
</dbReference>
<dbReference type="GO" id="GO:0030170">
    <property type="term" value="F:pyridoxal phosphate binding"/>
    <property type="evidence" value="ECO:0007669"/>
    <property type="project" value="InterPro"/>
</dbReference>
<reference evidence="8 10" key="1">
    <citation type="journal article" date="2016" name="BMC Genomics">
        <title>Consensus pan-genome assembly of the specialised wine bacterium Oenococcus oeni.</title>
        <authorList>
            <person name="Sternes P.R."/>
            <person name="Borneman A.R."/>
        </authorList>
    </citation>
    <scope>NUCLEOTIDE SEQUENCE [LARGE SCALE GENOMIC DNA]</scope>
    <source>
        <strain evidence="8 10">AWRIB661</strain>
    </source>
</reference>
<dbReference type="Gene3D" id="3.90.1150.10">
    <property type="entry name" value="Aspartate Aminotransferase, domain 1"/>
    <property type="match status" value="1"/>
</dbReference>
<accession>A0A6N4A2I8</accession>
<evidence type="ECO:0000313" key="11">
    <source>
        <dbReference type="Proteomes" id="UP000294726"/>
    </source>
</evidence>
<reference evidence="9 11" key="2">
    <citation type="submission" date="2018-08" db="EMBL/GenBank/DDBJ databases">
        <authorList>
            <person name="Lorentzen P. G. S. M."/>
        </authorList>
    </citation>
    <scope>NUCLEOTIDE SEQUENCE [LARGE SCALE GENOMIC DNA]</scope>
    <source>
        <strain evidence="9 11">CRBO_1381</strain>
    </source>
</reference>
<dbReference type="SUPFAM" id="SSF53383">
    <property type="entry name" value="PLP-dependent transferases"/>
    <property type="match status" value="1"/>
</dbReference>
<evidence type="ECO:0000313" key="10">
    <source>
        <dbReference type="Proteomes" id="UP000181728"/>
    </source>
</evidence>
<evidence type="ECO:0000259" key="7">
    <source>
        <dbReference type="Pfam" id="PF00155"/>
    </source>
</evidence>
<organism evidence="8 10">
    <name type="scientific">Oenococcus oeni</name>
    <name type="common">Leuconostoc oenos</name>
    <dbReference type="NCBI Taxonomy" id="1247"/>
    <lineage>
        <taxon>Bacteria</taxon>
        <taxon>Bacillati</taxon>
        <taxon>Bacillota</taxon>
        <taxon>Bacilli</taxon>
        <taxon>Lactobacillales</taxon>
        <taxon>Lactobacillaceae</taxon>
        <taxon>Oenococcus</taxon>
    </lineage>
</organism>
<dbReference type="InterPro" id="IPR004839">
    <property type="entry name" value="Aminotransferase_I/II_large"/>
</dbReference>
<evidence type="ECO:0000256" key="3">
    <source>
        <dbReference type="ARBA" id="ARBA00022576"/>
    </source>
</evidence>
<protein>
    <recommendedName>
        <fullName evidence="6">Aminotransferase</fullName>
        <ecNumber evidence="6">2.6.1.-</ecNumber>
    </recommendedName>
</protein>
<keyword evidence="4 6" id="KW-0808">Transferase</keyword>
<dbReference type="Gene3D" id="3.40.640.10">
    <property type="entry name" value="Type I PLP-dependent aspartate aminotransferase-like (Major domain)"/>
    <property type="match status" value="1"/>
</dbReference>
<dbReference type="PROSITE" id="PS00105">
    <property type="entry name" value="AA_TRANSFER_CLASS_1"/>
    <property type="match status" value="1"/>
</dbReference>
<keyword evidence="3 6" id="KW-0032">Aminotransferase</keyword>
<dbReference type="InterPro" id="IPR015421">
    <property type="entry name" value="PyrdxlP-dep_Trfase_major"/>
</dbReference>
<dbReference type="RefSeq" id="WP_032818785.1">
    <property type="nucleotide sequence ID" value="NZ_LR031358.1"/>
</dbReference>
<dbReference type="GO" id="GO:0006520">
    <property type="term" value="P:amino acid metabolic process"/>
    <property type="evidence" value="ECO:0007669"/>
    <property type="project" value="InterPro"/>
</dbReference>
<evidence type="ECO:0000256" key="5">
    <source>
        <dbReference type="ARBA" id="ARBA00022898"/>
    </source>
</evidence>
<evidence type="ECO:0000313" key="8">
    <source>
        <dbReference type="EMBL" id="OIM21392.1"/>
    </source>
</evidence>
<dbReference type="PANTHER" id="PTHR46383">
    <property type="entry name" value="ASPARTATE AMINOTRANSFERASE"/>
    <property type="match status" value="1"/>
</dbReference>
<dbReference type="Proteomes" id="UP000181728">
    <property type="component" value="Unassembled WGS sequence"/>
</dbReference>
<dbReference type="GO" id="GO:0008483">
    <property type="term" value="F:transaminase activity"/>
    <property type="evidence" value="ECO:0007669"/>
    <property type="project" value="UniProtKB-KW"/>
</dbReference>
<name>A0A6N4A2I8_OENOE</name>
<evidence type="ECO:0000256" key="1">
    <source>
        <dbReference type="ARBA" id="ARBA00001933"/>
    </source>
</evidence>
<dbReference type="InterPro" id="IPR015422">
    <property type="entry name" value="PyrdxlP-dep_Trfase_small"/>
</dbReference>
<comment type="cofactor">
    <cofactor evidence="1 6">
        <name>pyridoxal 5'-phosphate</name>
        <dbReference type="ChEBI" id="CHEBI:597326"/>
    </cofactor>
</comment>
<dbReference type="CDD" id="cd00609">
    <property type="entry name" value="AAT_like"/>
    <property type="match status" value="1"/>
</dbReference>
<dbReference type="InterPro" id="IPR050596">
    <property type="entry name" value="AspAT/PAT-like"/>
</dbReference>